<feature type="region of interest" description="Disordered" evidence="1">
    <location>
        <begin position="1"/>
        <end position="20"/>
    </location>
</feature>
<gene>
    <name evidence="2" type="ORF">Tco_0923129</name>
</gene>
<proteinExistence type="predicted"/>
<accession>A0ABQ5D1E7</accession>
<reference evidence="2" key="2">
    <citation type="submission" date="2022-01" db="EMBL/GenBank/DDBJ databases">
        <authorList>
            <person name="Yamashiro T."/>
            <person name="Shiraishi A."/>
            <person name="Satake H."/>
            <person name="Nakayama K."/>
        </authorList>
    </citation>
    <scope>NUCLEOTIDE SEQUENCE</scope>
</reference>
<dbReference type="EMBL" id="BQNB010014815">
    <property type="protein sequence ID" value="GJT32710.1"/>
    <property type="molecule type" value="Genomic_DNA"/>
</dbReference>
<keyword evidence="3" id="KW-1185">Reference proteome</keyword>
<organism evidence="2 3">
    <name type="scientific">Tanacetum coccineum</name>
    <dbReference type="NCBI Taxonomy" id="301880"/>
    <lineage>
        <taxon>Eukaryota</taxon>
        <taxon>Viridiplantae</taxon>
        <taxon>Streptophyta</taxon>
        <taxon>Embryophyta</taxon>
        <taxon>Tracheophyta</taxon>
        <taxon>Spermatophyta</taxon>
        <taxon>Magnoliopsida</taxon>
        <taxon>eudicotyledons</taxon>
        <taxon>Gunneridae</taxon>
        <taxon>Pentapetalae</taxon>
        <taxon>asterids</taxon>
        <taxon>campanulids</taxon>
        <taxon>Asterales</taxon>
        <taxon>Asteraceae</taxon>
        <taxon>Asteroideae</taxon>
        <taxon>Anthemideae</taxon>
        <taxon>Anthemidinae</taxon>
        <taxon>Tanacetum</taxon>
    </lineage>
</organism>
<evidence type="ECO:0000313" key="3">
    <source>
        <dbReference type="Proteomes" id="UP001151760"/>
    </source>
</evidence>
<protein>
    <submittedName>
        <fullName evidence="2">Uncharacterized protein</fullName>
    </submittedName>
</protein>
<evidence type="ECO:0000256" key="1">
    <source>
        <dbReference type="SAM" id="MobiDB-lite"/>
    </source>
</evidence>
<evidence type="ECO:0000313" key="2">
    <source>
        <dbReference type="EMBL" id="GJT32710.1"/>
    </source>
</evidence>
<reference evidence="2" key="1">
    <citation type="journal article" date="2022" name="Int. J. Mol. Sci.">
        <title>Draft Genome of Tanacetum Coccineum: Genomic Comparison of Closely Related Tanacetum-Family Plants.</title>
        <authorList>
            <person name="Yamashiro T."/>
            <person name="Shiraishi A."/>
            <person name="Nakayama K."/>
            <person name="Satake H."/>
        </authorList>
    </citation>
    <scope>NUCLEOTIDE SEQUENCE</scope>
</reference>
<name>A0ABQ5D1E7_9ASTR</name>
<dbReference type="Proteomes" id="UP001151760">
    <property type="component" value="Unassembled WGS sequence"/>
</dbReference>
<sequence>MDFSLNAVTPGGLTHSSANQDIPTDIFVTPVPPVSTSVDKGKAQLVDEPTPTQERTFKHLENERLGWEAAERLHAQEQAELYPLSL</sequence>
<comment type="caution">
    <text evidence="2">The sequence shown here is derived from an EMBL/GenBank/DDBJ whole genome shotgun (WGS) entry which is preliminary data.</text>
</comment>